<keyword evidence="2 4" id="KW-0238">DNA-binding</keyword>
<dbReference type="EMBL" id="BSUK01000001">
    <property type="protein sequence ID" value="GMA24087.1"/>
    <property type="molecule type" value="Genomic_DNA"/>
</dbReference>
<dbReference type="InterPro" id="IPR004111">
    <property type="entry name" value="Repressor_TetR_C"/>
</dbReference>
<evidence type="ECO:0000256" key="1">
    <source>
        <dbReference type="ARBA" id="ARBA00023015"/>
    </source>
</evidence>
<accession>A0ABQ6I0D7</accession>
<dbReference type="SUPFAM" id="SSF46689">
    <property type="entry name" value="Homeodomain-like"/>
    <property type="match status" value="1"/>
</dbReference>
<evidence type="ECO:0000256" key="3">
    <source>
        <dbReference type="ARBA" id="ARBA00023163"/>
    </source>
</evidence>
<dbReference type="Gene3D" id="1.10.10.60">
    <property type="entry name" value="Homeodomain-like"/>
    <property type="match status" value="1"/>
</dbReference>
<evidence type="ECO:0000313" key="7">
    <source>
        <dbReference type="EMBL" id="GMA24087.1"/>
    </source>
</evidence>
<reference evidence="8" key="1">
    <citation type="journal article" date="2019" name="Int. J. Syst. Evol. Microbiol.">
        <title>The Global Catalogue of Microorganisms (GCM) 10K type strain sequencing project: providing services to taxonomists for standard genome sequencing and annotation.</title>
        <authorList>
            <consortium name="The Broad Institute Genomics Platform"/>
            <consortium name="The Broad Institute Genome Sequencing Center for Infectious Disease"/>
            <person name="Wu L."/>
            <person name="Ma J."/>
        </authorList>
    </citation>
    <scope>NUCLEOTIDE SEQUENCE [LARGE SCALE GENOMIC DNA]</scope>
    <source>
        <strain evidence="8">NBRC 106348</strain>
    </source>
</reference>
<dbReference type="InterPro" id="IPR050109">
    <property type="entry name" value="HTH-type_TetR-like_transc_reg"/>
</dbReference>
<gene>
    <name evidence="7" type="ORF">GCM10025864_18460</name>
</gene>
<protein>
    <recommendedName>
        <fullName evidence="6">HTH tetR-type domain-containing protein</fullName>
    </recommendedName>
</protein>
<dbReference type="Proteomes" id="UP001157091">
    <property type="component" value="Unassembled WGS sequence"/>
</dbReference>
<sequence length="364" mass="39240">MDDVTEPDPTDATPPAEAPELPHGLALAWGVAASPNRGPRRELSIERIVDAAIELADADGLEGVSMAKVAARLGYTTMSLYRYVTSKDDLLLLMQEVVLDVEAPPAHEPPDWRAELREWVLFTKAVLGAHPWYLDIPVQGAPLTPNNLRIVESGLRALRDTPLDQEEKMSVILLASNYGKSAAQLERDLARAVEAAGGNDEVLGGAYVAVLRDLVDGERFPYLRPLVETGAYVGEGQIDDGAFGLERLLDGVQTYIDARAAGLPGAGRDFGGGADRVEGPARVGSLTGSDDDVRAAAALASRYARDPQVKKAAEKRKDAEKRVRELQKAVHEAEKKVREAEKRVRELQKAEAEAAKAAAQRDGS</sequence>
<feature type="region of interest" description="Disordered" evidence="5">
    <location>
        <begin position="308"/>
        <end position="342"/>
    </location>
</feature>
<dbReference type="SUPFAM" id="SSF48498">
    <property type="entry name" value="Tetracyclin repressor-like, C-terminal domain"/>
    <property type="match status" value="1"/>
</dbReference>
<feature type="DNA-binding region" description="H-T-H motif" evidence="4">
    <location>
        <begin position="65"/>
        <end position="84"/>
    </location>
</feature>
<evidence type="ECO:0000256" key="4">
    <source>
        <dbReference type="PROSITE-ProRule" id="PRU00335"/>
    </source>
</evidence>
<comment type="caution">
    <text evidence="7">The sequence shown here is derived from an EMBL/GenBank/DDBJ whole genome shotgun (WGS) entry which is preliminary data.</text>
</comment>
<dbReference type="PANTHER" id="PTHR30055:SF151">
    <property type="entry name" value="TRANSCRIPTIONAL REGULATORY PROTEIN"/>
    <property type="match status" value="1"/>
</dbReference>
<keyword evidence="1" id="KW-0805">Transcription regulation</keyword>
<evidence type="ECO:0000256" key="5">
    <source>
        <dbReference type="SAM" id="MobiDB-lite"/>
    </source>
</evidence>
<keyword evidence="8" id="KW-1185">Reference proteome</keyword>
<dbReference type="PRINTS" id="PR00455">
    <property type="entry name" value="HTHTETR"/>
</dbReference>
<proteinExistence type="predicted"/>
<evidence type="ECO:0000259" key="6">
    <source>
        <dbReference type="PROSITE" id="PS50977"/>
    </source>
</evidence>
<dbReference type="Pfam" id="PF02909">
    <property type="entry name" value="TetR_C_1"/>
    <property type="match status" value="1"/>
</dbReference>
<dbReference type="Gene3D" id="1.10.357.10">
    <property type="entry name" value="Tetracycline Repressor, domain 2"/>
    <property type="match status" value="1"/>
</dbReference>
<dbReference type="InterPro" id="IPR036271">
    <property type="entry name" value="Tet_transcr_reg_TetR-rel_C_sf"/>
</dbReference>
<feature type="domain" description="HTH tetR-type" evidence="6">
    <location>
        <begin position="42"/>
        <end position="102"/>
    </location>
</feature>
<dbReference type="Pfam" id="PF00440">
    <property type="entry name" value="TetR_N"/>
    <property type="match status" value="1"/>
</dbReference>
<dbReference type="InterPro" id="IPR001647">
    <property type="entry name" value="HTH_TetR"/>
</dbReference>
<dbReference type="PANTHER" id="PTHR30055">
    <property type="entry name" value="HTH-TYPE TRANSCRIPTIONAL REGULATOR RUTR"/>
    <property type="match status" value="1"/>
</dbReference>
<organism evidence="7 8">
    <name type="scientific">Luteimicrobium album</name>
    <dbReference type="NCBI Taxonomy" id="1054550"/>
    <lineage>
        <taxon>Bacteria</taxon>
        <taxon>Bacillati</taxon>
        <taxon>Actinomycetota</taxon>
        <taxon>Actinomycetes</taxon>
        <taxon>Micrococcales</taxon>
        <taxon>Luteimicrobium</taxon>
    </lineage>
</organism>
<dbReference type="InterPro" id="IPR009057">
    <property type="entry name" value="Homeodomain-like_sf"/>
</dbReference>
<name>A0ABQ6I0D7_9MICO</name>
<feature type="region of interest" description="Disordered" evidence="5">
    <location>
        <begin position="1"/>
        <end position="20"/>
    </location>
</feature>
<evidence type="ECO:0000313" key="8">
    <source>
        <dbReference type="Proteomes" id="UP001157091"/>
    </source>
</evidence>
<evidence type="ECO:0000256" key="2">
    <source>
        <dbReference type="ARBA" id="ARBA00023125"/>
    </source>
</evidence>
<keyword evidence="3" id="KW-0804">Transcription</keyword>
<feature type="compositionally biased region" description="Low complexity" evidence="5">
    <location>
        <begin position="10"/>
        <end position="19"/>
    </location>
</feature>
<dbReference type="PROSITE" id="PS50977">
    <property type="entry name" value="HTH_TETR_2"/>
    <property type="match status" value="1"/>
</dbReference>